<dbReference type="AlphaFoldDB" id="A4CGC9"/>
<keyword evidence="3" id="KW-1185">Reference proteome</keyword>
<accession>A4CGC9</accession>
<protein>
    <recommendedName>
        <fullName evidence="4">DUF4249 domain-containing protein</fullName>
    </recommendedName>
</protein>
<dbReference type="KEGG" id="rbi:RB2501_03795"/>
<evidence type="ECO:0000256" key="1">
    <source>
        <dbReference type="SAM" id="MobiDB-lite"/>
    </source>
</evidence>
<dbReference type="eggNOG" id="ENOG502ZBHJ">
    <property type="taxonomic scope" value="Bacteria"/>
</dbReference>
<dbReference type="Pfam" id="PF14054">
    <property type="entry name" value="DUF4249"/>
    <property type="match status" value="1"/>
</dbReference>
<dbReference type="OrthoDB" id="922982at2"/>
<sequence>MPTLFPRILGGIPVIFLLLWSLAGCTDPVDPEFSYREGLVYIDAFASNDPGASYVQVFESGESFGRQTNEFLEGADVRFIRSPDGREVVLFESGDRYLPPADFAVRIGEQWQLRVELADGRRYFSTAESPVAPVPIREVSVSYDPQLVFAEDYDREVPGHRLSVTFSDPAGEENYYFWQFRSYEQLVYCHICYNYSVYRDGECFTPDPDRPGPPLKEYYTYSCEDACWQIRYNDRVEVYSDEFSDGTTTTGLPVADILLYQKRNVLVKLQQYTLGRDAYRYYKTLKDLVDNNSGFNAPLPAALLGNLYNPDNPDEYVLGRFTAAAQVSRDVFIERIGLEEAQLEDRIVGQAEEYGSVPPPVTSSAPCLSGPYRTAVEPEGWPE</sequence>
<organism evidence="2 3">
    <name type="scientific">Robiginitalea biformata (strain ATCC BAA-864 / DSM 15991 / KCTC 12146 / HTCC2501)</name>
    <dbReference type="NCBI Taxonomy" id="313596"/>
    <lineage>
        <taxon>Bacteria</taxon>
        <taxon>Pseudomonadati</taxon>
        <taxon>Bacteroidota</taxon>
        <taxon>Flavobacteriia</taxon>
        <taxon>Flavobacteriales</taxon>
        <taxon>Flavobacteriaceae</taxon>
        <taxon>Robiginitalea</taxon>
    </lineage>
</organism>
<evidence type="ECO:0000313" key="3">
    <source>
        <dbReference type="Proteomes" id="UP000009049"/>
    </source>
</evidence>
<feature type="region of interest" description="Disordered" evidence="1">
    <location>
        <begin position="354"/>
        <end position="383"/>
    </location>
</feature>
<dbReference type="PROSITE" id="PS51257">
    <property type="entry name" value="PROKAR_LIPOPROTEIN"/>
    <property type="match status" value="1"/>
</dbReference>
<dbReference type="STRING" id="313596.RB2501_03795"/>
<reference evidence="2 3" key="1">
    <citation type="journal article" date="2009" name="J. Bacteriol.">
        <title>Complete genome sequence of Robiginitalea biformata HTCC2501.</title>
        <authorList>
            <person name="Oh H.M."/>
            <person name="Giovannoni S.J."/>
            <person name="Lee K."/>
            <person name="Ferriera S."/>
            <person name="Johnson J."/>
            <person name="Cho J.C."/>
        </authorList>
    </citation>
    <scope>NUCLEOTIDE SEQUENCE [LARGE SCALE GENOMIC DNA]</scope>
    <source>
        <strain evidence="3">ATCC BAA-864 / HTCC2501 / KCTC 12146</strain>
    </source>
</reference>
<name>A4CGC9_ROBBH</name>
<evidence type="ECO:0008006" key="4">
    <source>
        <dbReference type="Google" id="ProtNLM"/>
    </source>
</evidence>
<dbReference type="EMBL" id="CP001712">
    <property type="protein sequence ID" value="EAR15987.1"/>
    <property type="molecule type" value="Genomic_DNA"/>
</dbReference>
<dbReference type="RefSeq" id="WP_012813682.1">
    <property type="nucleotide sequence ID" value="NC_013222.1"/>
</dbReference>
<proteinExistence type="predicted"/>
<dbReference type="Proteomes" id="UP000009049">
    <property type="component" value="Chromosome"/>
</dbReference>
<dbReference type="HOGENOM" id="CLU_056928_0_0_10"/>
<dbReference type="InterPro" id="IPR025345">
    <property type="entry name" value="DUF4249"/>
</dbReference>
<gene>
    <name evidence="2" type="ordered locus">RB2501_03795</name>
</gene>
<evidence type="ECO:0000313" key="2">
    <source>
        <dbReference type="EMBL" id="EAR15987.1"/>
    </source>
</evidence>